<evidence type="ECO:0008006" key="4">
    <source>
        <dbReference type="Google" id="ProtNLM"/>
    </source>
</evidence>
<dbReference type="Proteomes" id="UP000620266">
    <property type="component" value="Unassembled WGS sequence"/>
</dbReference>
<reference evidence="2" key="1">
    <citation type="journal article" date="2014" name="Int. J. Syst. Evol. Microbiol.">
        <title>Complete genome sequence of Corynebacterium casei LMG S-19264T (=DSM 44701T), isolated from a smear-ripened cheese.</title>
        <authorList>
            <consortium name="US DOE Joint Genome Institute (JGI-PGF)"/>
            <person name="Walter F."/>
            <person name="Albersmeier A."/>
            <person name="Kalinowski J."/>
            <person name="Ruckert C."/>
        </authorList>
    </citation>
    <scope>NUCLEOTIDE SEQUENCE</scope>
    <source>
        <strain evidence="2">CCM 7086</strain>
    </source>
</reference>
<keyword evidence="1" id="KW-0732">Signal</keyword>
<evidence type="ECO:0000313" key="2">
    <source>
        <dbReference type="EMBL" id="GGC01361.1"/>
    </source>
</evidence>
<keyword evidence="3" id="KW-1185">Reference proteome</keyword>
<dbReference type="EMBL" id="BMCG01000002">
    <property type="protein sequence ID" value="GGC01361.1"/>
    <property type="molecule type" value="Genomic_DNA"/>
</dbReference>
<evidence type="ECO:0000256" key="1">
    <source>
        <dbReference type="SAM" id="SignalP"/>
    </source>
</evidence>
<feature type="signal peptide" evidence="1">
    <location>
        <begin position="1"/>
        <end position="20"/>
    </location>
</feature>
<dbReference type="AlphaFoldDB" id="A0A8J2UKA3"/>
<organism evidence="2 3">
    <name type="scientific">Oxalicibacterium flavum</name>
    <dbReference type="NCBI Taxonomy" id="179467"/>
    <lineage>
        <taxon>Bacteria</taxon>
        <taxon>Pseudomonadati</taxon>
        <taxon>Pseudomonadota</taxon>
        <taxon>Betaproteobacteria</taxon>
        <taxon>Burkholderiales</taxon>
        <taxon>Oxalobacteraceae</taxon>
        <taxon>Oxalicibacterium</taxon>
    </lineage>
</organism>
<gene>
    <name evidence="2" type="ORF">GCM10007205_08210</name>
</gene>
<dbReference type="InterPro" id="IPR021333">
    <property type="entry name" value="DUF2946"/>
</dbReference>
<dbReference type="Pfam" id="PF11162">
    <property type="entry name" value="DUF2946"/>
    <property type="match status" value="1"/>
</dbReference>
<proteinExistence type="predicted"/>
<comment type="caution">
    <text evidence="2">The sequence shown here is derived from an EMBL/GenBank/DDBJ whole genome shotgun (WGS) entry which is preliminary data.</text>
</comment>
<evidence type="ECO:0000313" key="3">
    <source>
        <dbReference type="Proteomes" id="UP000620266"/>
    </source>
</evidence>
<reference evidence="2" key="2">
    <citation type="submission" date="2020-09" db="EMBL/GenBank/DDBJ databases">
        <authorList>
            <person name="Sun Q."/>
            <person name="Sedlacek I."/>
        </authorList>
    </citation>
    <scope>NUCLEOTIDE SEQUENCE</scope>
    <source>
        <strain evidence="2">CCM 7086</strain>
    </source>
</reference>
<sequence length="116" mass="12480">MKRILLILLIAILPYQFSWAAAAVYCEHGGAASANHFGHHAHKVDADYHAKHGDAELAKVHGDCGYCHAAASQAFFTAPVLPAVVPPPRVYLDAPPARFTSHVPEGPRRPDRLPAA</sequence>
<name>A0A8J2UKA3_9BURK</name>
<protein>
    <recommendedName>
        <fullName evidence="4">Cobalt-zinc-cadmium resistance protein</fullName>
    </recommendedName>
</protein>
<dbReference type="RefSeq" id="WP_188394930.1">
    <property type="nucleotide sequence ID" value="NZ_BMCG01000002.1"/>
</dbReference>
<feature type="chain" id="PRO_5035224599" description="Cobalt-zinc-cadmium resistance protein" evidence="1">
    <location>
        <begin position="21"/>
        <end position="116"/>
    </location>
</feature>
<accession>A0A8J2UKA3</accession>